<evidence type="ECO:0000256" key="1">
    <source>
        <dbReference type="ARBA" id="ARBA00008956"/>
    </source>
</evidence>
<dbReference type="InterPro" id="IPR012474">
    <property type="entry name" value="Frigida"/>
</dbReference>
<sequence length="552" mass="60050">MATEVMDSGRVQKFFEDIDTKKSAISTCIDLYKTLISDFSSLERSLNEKSKTLDFKIQTLESESEKALELIQQRENSLPVRESSLSSSIEVQKQAALSELENPSEQSDELSENLKSVCRRMDHSGLLKLVISKRKESVALKGELANALLECVDAPRLVLDAVEDFVNQKASGKTTGGGGGVGSGLTDRRWACGMVVNGLFSPDDLKEGKNAGPSFAGSVVERASRVVDMWKDKVEESGEALNRMGPVEASMFLQLMVVFGFKEKFDDAFLKKVVLEFAAWRDMAKLAVPIFGEKVGDVIDELVKIGKEIEAIYFASESGLTDRFHPIGLIKSYLRNSKKNATAILKNGNYSTSATYESNNLELNSIRTIIRCVEEHNLEAEFPLDSLRKRQSLLERAKADKKKRSSGGGSSKPSRKRLHGSITGGSRGPPPPRPSKVAKFSNPYPPFGRRNTASPAQQSPVVRYSGPYNYANQTAYEAGPASATAYATTTYGGAHAPASAPIPQQHYALQVDNASAGDARVGGSYGPPMGYASYDYGATTGAPTYQPPTYTQ</sequence>
<dbReference type="AlphaFoldDB" id="A0AAD3SW44"/>
<gene>
    <name evidence="7" type="ORF">Nepgr_019867</name>
</gene>
<reference evidence="7" key="1">
    <citation type="submission" date="2023-05" db="EMBL/GenBank/DDBJ databases">
        <title>Nepenthes gracilis genome sequencing.</title>
        <authorList>
            <person name="Fukushima K."/>
        </authorList>
    </citation>
    <scope>NUCLEOTIDE SEQUENCE</scope>
    <source>
        <strain evidence="7">SING2019-196</strain>
    </source>
</reference>
<dbReference type="EMBL" id="BSYO01000018">
    <property type="protein sequence ID" value="GMH18026.1"/>
    <property type="molecule type" value="Genomic_DNA"/>
</dbReference>
<comment type="similarity">
    <text evidence="1 5">Belongs to the Frigida family.</text>
</comment>
<dbReference type="PANTHER" id="PTHR31791:SF10">
    <property type="entry name" value="FRIGIDA-LIKE PROTEIN"/>
    <property type="match status" value="1"/>
</dbReference>
<evidence type="ECO:0000313" key="8">
    <source>
        <dbReference type="Proteomes" id="UP001279734"/>
    </source>
</evidence>
<dbReference type="PANTHER" id="PTHR31791">
    <property type="entry name" value="FRIGIDA-LIKE PROTEIN 3-RELATED"/>
    <property type="match status" value="1"/>
</dbReference>
<dbReference type="GO" id="GO:0030154">
    <property type="term" value="P:cell differentiation"/>
    <property type="evidence" value="ECO:0007669"/>
    <property type="project" value="UniProtKB-KW"/>
</dbReference>
<protein>
    <recommendedName>
        <fullName evidence="5">FRIGIDA-like protein</fullName>
    </recommendedName>
</protein>
<dbReference type="Proteomes" id="UP001279734">
    <property type="component" value="Unassembled WGS sequence"/>
</dbReference>
<dbReference type="Pfam" id="PF07899">
    <property type="entry name" value="Frigida"/>
    <property type="match status" value="1"/>
</dbReference>
<evidence type="ECO:0000256" key="4">
    <source>
        <dbReference type="ARBA" id="ARBA00023089"/>
    </source>
</evidence>
<keyword evidence="2 5" id="KW-0217">Developmental protein</keyword>
<keyword evidence="3 5" id="KW-0221">Differentiation</keyword>
<accession>A0AAD3SW44</accession>
<keyword evidence="4 5" id="KW-0287">Flowering</keyword>
<organism evidence="7 8">
    <name type="scientific">Nepenthes gracilis</name>
    <name type="common">Slender pitcher plant</name>
    <dbReference type="NCBI Taxonomy" id="150966"/>
    <lineage>
        <taxon>Eukaryota</taxon>
        <taxon>Viridiplantae</taxon>
        <taxon>Streptophyta</taxon>
        <taxon>Embryophyta</taxon>
        <taxon>Tracheophyta</taxon>
        <taxon>Spermatophyta</taxon>
        <taxon>Magnoliopsida</taxon>
        <taxon>eudicotyledons</taxon>
        <taxon>Gunneridae</taxon>
        <taxon>Pentapetalae</taxon>
        <taxon>Caryophyllales</taxon>
        <taxon>Nepenthaceae</taxon>
        <taxon>Nepenthes</taxon>
    </lineage>
</organism>
<evidence type="ECO:0000313" key="7">
    <source>
        <dbReference type="EMBL" id="GMH18026.1"/>
    </source>
</evidence>
<keyword evidence="8" id="KW-1185">Reference proteome</keyword>
<feature type="compositionally biased region" description="Polar residues" evidence="6">
    <location>
        <begin position="451"/>
        <end position="460"/>
    </location>
</feature>
<evidence type="ECO:0000256" key="3">
    <source>
        <dbReference type="ARBA" id="ARBA00022782"/>
    </source>
</evidence>
<evidence type="ECO:0000256" key="5">
    <source>
        <dbReference type="RuleBase" id="RU364012"/>
    </source>
</evidence>
<proteinExistence type="inferred from homology"/>
<evidence type="ECO:0000256" key="6">
    <source>
        <dbReference type="SAM" id="MobiDB-lite"/>
    </source>
</evidence>
<dbReference type="GO" id="GO:0009908">
    <property type="term" value="P:flower development"/>
    <property type="evidence" value="ECO:0007669"/>
    <property type="project" value="UniProtKB-KW"/>
</dbReference>
<name>A0AAD3SW44_NEPGR</name>
<evidence type="ECO:0000256" key="2">
    <source>
        <dbReference type="ARBA" id="ARBA00022473"/>
    </source>
</evidence>
<feature type="region of interest" description="Disordered" evidence="6">
    <location>
        <begin position="396"/>
        <end position="460"/>
    </location>
</feature>
<comment type="caution">
    <text evidence="7">The sequence shown here is derived from an EMBL/GenBank/DDBJ whole genome shotgun (WGS) entry which is preliminary data.</text>
</comment>